<evidence type="ECO:0000256" key="1">
    <source>
        <dbReference type="SAM" id="MobiDB-lite"/>
    </source>
</evidence>
<evidence type="ECO:0000256" key="2">
    <source>
        <dbReference type="SAM" id="Phobius"/>
    </source>
</evidence>
<proteinExistence type="predicted"/>
<protein>
    <submittedName>
        <fullName evidence="3">Uncharacterized protein</fullName>
    </submittedName>
</protein>
<gene>
    <name evidence="3" type="ORF">B0A49_05296</name>
</gene>
<dbReference type="STRING" id="331657.A0A4V5NGJ0"/>
<feature type="compositionally biased region" description="Polar residues" evidence="1">
    <location>
        <begin position="214"/>
        <end position="242"/>
    </location>
</feature>
<name>A0A4V5NGJ0_9PEZI</name>
<sequence>MHPEVKGPDDNGFRFRSKTLRRLAKDIWVPPLFSSPPKVFAPVIDPEDKKLAGILESMEKGLPEKKQAELSPYRDSTLTSFEEEEEEGEGGKWRNRGLSVCTIFEEDSVSHSAGGRSAKSVKRFSEESVPPTPFRSRGWWNVITSPFSSRSSTKLCRSSSSEGEITPEMPILPVAAPMAGSFNYLRDEKDVGDESTPLTADFGGSHRDDACCYNPTQDRTGSRIQNDSQPTVLQHHSPGTSQEAARYSLRSVFSPSEREVPLILEHDQNAMLQSNDPVRSTATQASHLEPRADNTDFSEKFAPTTNNGPLPPADAHAPTLHSAQHPAPPLTRTDTDLTSPLSATPVIEIAALATFLPARRARQQVHNKNSNTVVPPTFAANRSQDAERGPVLSIADAAPPAYTRMPRSHPQHCTRDWEDKDDVHVEAFTTNGHGRRAISDARRRRSGLRLWLSTMAASLFLLLVVVALVVLVPLPRKAS</sequence>
<accession>A0A4V5NGJ0</accession>
<keyword evidence="2" id="KW-0472">Membrane</keyword>
<keyword evidence="4" id="KW-1185">Reference proteome</keyword>
<dbReference type="Proteomes" id="UP000308768">
    <property type="component" value="Unassembled WGS sequence"/>
</dbReference>
<evidence type="ECO:0000313" key="4">
    <source>
        <dbReference type="Proteomes" id="UP000308768"/>
    </source>
</evidence>
<dbReference type="OrthoDB" id="10259622at2759"/>
<feature type="transmembrane region" description="Helical" evidence="2">
    <location>
        <begin position="450"/>
        <end position="474"/>
    </location>
</feature>
<feature type="region of interest" description="Disordered" evidence="1">
    <location>
        <begin position="270"/>
        <end position="326"/>
    </location>
</feature>
<keyword evidence="2" id="KW-1133">Transmembrane helix</keyword>
<evidence type="ECO:0000313" key="3">
    <source>
        <dbReference type="EMBL" id="TKA75139.1"/>
    </source>
</evidence>
<feature type="region of interest" description="Disordered" evidence="1">
    <location>
        <begin position="213"/>
        <end position="242"/>
    </location>
</feature>
<feature type="compositionally biased region" description="Basic and acidic residues" evidence="1">
    <location>
        <begin position="288"/>
        <end position="299"/>
    </location>
</feature>
<feature type="region of interest" description="Disordered" evidence="1">
    <location>
        <begin position="60"/>
        <end position="93"/>
    </location>
</feature>
<reference evidence="3 4" key="1">
    <citation type="submission" date="2017-03" db="EMBL/GenBank/DDBJ databases">
        <title>Genomes of endolithic fungi from Antarctica.</title>
        <authorList>
            <person name="Coleine C."/>
            <person name="Masonjones S."/>
            <person name="Stajich J.E."/>
        </authorList>
    </citation>
    <scope>NUCLEOTIDE SEQUENCE [LARGE SCALE GENOMIC DNA]</scope>
    <source>
        <strain evidence="3 4">CCFEE 5187</strain>
    </source>
</reference>
<feature type="compositionally biased region" description="Polar residues" evidence="1">
    <location>
        <begin position="270"/>
        <end position="286"/>
    </location>
</feature>
<organism evidence="3 4">
    <name type="scientific">Cryomyces minteri</name>
    <dbReference type="NCBI Taxonomy" id="331657"/>
    <lineage>
        <taxon>Eukaryota</taxon>
        <taxon>Fungi</taxon>
        <taxon>Dikarya</taxon>
        <taxon>Ascomycota</taxon>
        <taxon>Pezizomycotina</taxon>
        <taxon>Dothideomycetes</taxon>
        <taxon>Dothideomycetes incertae sedis</taxon>
        <taxon>Cryomyces</taxon>
    </lineage>
</organism>
<dbReference type="AlphaFoldDB" id="A0A4V5NGJ0"/>
<dbReference type="EMBL" id="NAJN01000310">
    <property type="protein sequence ID" value="TKA75139.1"/>
    <property type="molecule type" value="Genomic_DNA"/>
</dbReference>
<keyword evidence="2" id="KW-0812">Transmembrane</keyword>
<comment type="caution">
    <text evidence="3">The sequence shown here is derived from an EMBL/GenBank/DDBJ whole genome shotgun (WGS) entry which is preliminary data.</text>
</comment>